<feature type="transmembrane region" description="Helical" evidence="1">
    <location>
        <begin position="163"/>
        <end position="182"/>
    </location>
</feature>
<dbReference type="EMBL" id="AHZU02000109">
    <property type="protein sequence ID" value="KFG48382.1"/>
    <property type="molecule type" value="Genomic_DNA"/>
</dbReference>
<dbReference type="OrthoDB" id="10456082at2759"/>
<evidence type="ECO:0000256" key="1">
    <source>
        <dbReference type="SAM" id="Phobius"/>
    </source>
</evidence>
<comment type="caution">
    <text evidence="2">The sequence shown here is derived from an EMBL/GenBank/DDBJ whole genome shotgun (WGS) entry which is preliminary data.</text>
</comment>
<evidence type="ECO:0000313" key="2">
    <source>
        <dbReference type="EMBL" id="KFG48382.1"/>
    </source>
</evidence>
<accession>A0A086KVG4</accession>
<sequence length="197" mass="21115">MQGGSPLSAVHTPPPALRSRVSSVFSLDSRRFRRPPPATLFVLLLVPFCLSPSSFAPPLRCLSPVSDLGTDAPSAPSATPAAACSGVATAQRTAFETEDASRGPEDSFIFIPDDVDDDFDFSEFLPESDLRTDETRTPDARVLNSLTDASFFAGSSLTPWKQALLLLPAVLLLFLGVAWHFYGASITAFYARHPALA</sequence>
<keyword evidence="1" id="KW-0472">Membrane</keyword>
<dbReference type="VEuPathDB" id="ToxoDB:TGDOM2_230870"/>
<name>A0A086KVG4_TOXGO</name>
<proteinExistence type="predicted"/>
<dbReference type="Proteomes" id="UP000028837">
    <property type="component" value="Unassembled WGS sequence"/>
</dbReference>
<evidence type="ECO:0000313" key="3">
    <source>
        <dbReference type="Proteomes" id="UP000028837"/>
    </source>
</evidence>
<gene>
    <name evidence="2" type="ORF">TGDOM2_230870</name>
</gene>
<keyword evidence="1 2" id="KW-0812">Transmembrane</keyword>
<reference evidence="2 3" key="1">
    <citation type="submission" date="2014-02" db="EMBL/GenBank/DDBJ databases">
        <authorList>
            <person name="Sibley D."/>
            <person name="Venepally P."/>
            <person name="Karamycheva S."/>
            <person name="Hadjithomas M."/>
            <person name="Khan A."/>
            <person name="Brunk B."/>
            <person name="Roos D."/>
            <person name="Caler E."/>
            <person name="Lorenzi H."/>
        </authorList>
    </citation>
    <scope>NUCLEOTIDE SEQUENCE [LARGE SCALE GENOMIC DNA]</scope>
    <source>
        <strain evidence="2 3">GAB2-2007-GAL-DOM2</strain>
    </source>
</reference>
<protein>
    <submittedName>
        <fullName evidence="2">Putative transmembrane protein</fullName>
    </submittedName>
</protein>
<organism evidence="2 3">
    <name type="scientific">Toxoplasma gondii GAB2-2007-GAL-DOM2</name>
    <dbReference type="NCBI Taxonomy" id="1130820"/>
    <lineage>
        <taxon>Eukaryota</taxon>
        <taxon>Sar</taxon>
        <taxon>Alveolata</taxon>
        <taxon>Apicomplexa</taxon>
        <taxon>Conoidasida</taxon>
        <taxon>Coccidia</taxon>
        <taxon>Eucoccidiorida</taxon>
        <taxon>Eimeriorina</taxon>
        <taxon>Sarcocystidae</taxon>
        <taxon>Toxoplasma</taxon>
    </lineage>
</organism>
<keyword evidence="1" id="KW-1133">Transmembrane helix</keyword>
<dbReference type="AlphaFoldDB" id="A0A086KVG4"/>